<organism evidence="2 3">
    <name type="scientific">Sorghum bicolor</name>
    <name type="common">Sorghum</name>
    <name type="synonym">Sorghum vulgare</name>
    <dbReference type="NCBI Taxonomy" id="4558"/>
    <lineage>
        <taxon>Eukaryota</taxon>
        <taxon>Viridiplantae</taxon>
        <taxon>Streptophyta</taxon>
        <taxon>Embryophyta</taxon>
        <taxon>Tracheophyta</taxon>
        <taxon>Spermatophyta</taxon>
        <taxon>Magnoliopsida</taxon>
        <taxon>Liliopsida</taxon>
        <taxon>Poales</taxon>
        <taxon>Poaceae</taxon>
        <taxon>PACMAD clade</taxon>
        <taxon>Panicoideae</taxon>
        <taxon>Andropogonodae</taxon>
        <taxon>Andropogoneae</taxon>
        <taxon>Sorghinae</taxon>
        <taxon>Sorghum</taxon>
    </lineage>
</organism>
<accession>A0A1Z5REL6</accession>
<dbReference type="EMBL" id="CM000765">
    <property type="protein sequence ID" value="OQU82039.1"/>
    <property type="molecule type" value="Genomic_DNA"/>
</dbReference>
<dbReference type="InParanoid" id="A0A1Z5REL6"/>
<protein>
    <submittedName>
        <fullName evidence="2">Uncharacterized protein</fullName>
    </submittedName>
</protein>
<evidence type="ECO:0000313" key="3">
    <source>
        <dbReference type="Proteomes" id="UP000000768"/>
    </source>
</evidence>
<sequence>MLPREGNEGAGKEHSGKEAASSNASCRTVSVLIVTCEPELSAPMRPCLNSGPYSLPIRAHQQPTNCQSLGSSRYVLPPPPGPSLAFSPPASYRHGSSILSEK</sequence>
<dbReference type="Proteomes" id="UP000000768">
    <property type="component" value="Chromosome 6"/>
</dbReference>
<dbReference type="AlphaFoldDB" id="A0A1Z5REL6"/>
<feature type="region of interest" description="Disordered" evidence="1">
    <location>
        <begin position="1"/>
        <end position="26"/>
    </location>
</feature>
<dbReference type="Gramene" id="OQU82039">
    <property type="protein sequence ID" value="OQU82039"/>
    <property type="gene ID" value="SORBI_3006G163066"/>
</dbReference>
<name>A0A1Z5REL6_SORBI</name>
<evidence type="ECO:0000256" key="1">
    <source>
        <dbReference type="SAM" id="MobiDB-lite"/>
    </source>
</evidence>
<proteinExistence type="predicted"/>
<keyword evidence="3" id="KW-1185">Reference proteome</keyword>
<feature type="region of interest" description="Disordered" evidence="1">
    <location>
        <begin position="63"/>
        <end position="102"/>
    </location>
</feature>
<gene>
    <name evidence="2" type="ORF">SORBI_3006G163066</name>
</gene>
<feature type="compositionally biased region" description="Basic and acidic residues" evidence="1">
    <location>
        <begin position="1"/>
        <end position="17"/>
    </location>
</feature>
<reference evidence="3" key="2">
    <citation type="journal article" date="2018" name="Plant J.">
        <title>The Sorghum bicolor reference genome: improved assembly, gene annotations, a transcriptome atlas, and signatures of genome organization.</title>
        <authorList>
            <person name="McCormick R.F."/>
            <person name="Truong S.K."/>
            <person name="Sreedasyam A."/>
            <person name="Jenkins J."/>
            <person name="Shu S."/>
            <person name="Sims D."/>
            <person name="Kennedy M."/>
            <person name="Amirebrahimi M."/>
            <person name="Weers B.D."/>
            <person name="McKinley B."/>
            <person name="Mattison A."/>
            <person name="Morishige D.T."/>
            <person name="Grimwood J."/>
            <person name="Schmutz J."/>
            <person name="Mullet J.E."/>
        </authorList>
    </citation>
    <scope>NUCLEOTIDE SEQUENCE [LARGE SCALE GENOMIC DNA]</scope>
    <source>
        <strain evidence="3">cv. BTx623</strain>
    </source>
</reference>
<evidence type="ECO:0000313" key="2">
    <source>
        <dbReference type="EMBL" id="OQU82039.1"/>
    </source>
</evidence>
<reference evidence="2 3" key="1">
    <citation type="journal article" date="2009" name="Nature">
        <title>The Sorghum bicolor genome and the diversification of grasses.</title>
        <authorList>
            <person name="Paterson A.H."/>
            <person name="Bowers J.E."/>
            <person name="Bruggmann R."/>
            <person name="Dubchak I."/>
            <person name="Grimwood J."/>
            <person name="Gundlach H."/>
            <person name="Haberer G."/>
            <person name="Hellsten U."/>
            <person name="Mitros T."/>
            <person name="Poliakov A."/>
            <person name="Schmutz J."/>
            <person name="Spannagl M."/>
            <person name="Tang H."/>
            <person name="Wang X."/>
            <person name="Wicker T."/>
            <person name="Bharti A.K."/>
            <person name="Chapman J."/>
            <person name="Feltus F.A."/>
            <person name="Gowik U."/>
            <person name="Grigoriev I.V."/>
            <person name="Lyons E."/>
            <person name="Maher C.A."/>
            <person name="Martis M."/>
            <person name="Narechania A."/>
            <person name="Otillar R.P."/>
            <person name="Penning B.W."/>
            <person name="Salamov A.A."/>
            <person name="Wang Y."/>
            <person name="Zhang L."/>
            <person name="Carpita N.C."/>
            <person name="Freeling M."/>
            <person name="Gingle A.R."/>
            <person name="Hash C.T."/>
            <person name="Keller B."/>
            <person name="Klein P."/>
            <person name="Kresovich S."/>
            <person name="McCann M.C."/>
            <person name="Ming R."/>
            <person name="Peterson D.G."/>
            <person name="Mehboob-ur-Rahman"/>
            <person name="Ware D."/>
            <person name="Westhoff P."/>
            <person name="Mayer K.F."/>
            <person name="Messing J."/>
            <person name="Rokhsar D.S."/>
        </authorList>
    </citation>
    <scope>NUCLEOTIDE SEQUENCE [LARGE SCALE GENOMIC DNA]</scope>
    <source>
        <strain evidence="3">cv. BTx623</strain>
    </source>
</reference>